<sequence length="45" mass="4905">MYLLAVEQEGVLLKQKCVCSAASLVALCTSRKETLNLLNQILPKA</sequence>
<accession>A0A1A8BW03</accession>
<evidence type="ECO:0000313" key="1">
    <source>
        <dbReference type="EMBL" id="SBP70796.1"/>
    </source>
</evidence>
<dbReference type="EMBL" id="HADZ01006855">
    <property type="protein sequence ID" value="SBP70796.1"/>
    <property type="molecule type" value="Transcribed_RNA"/>
</dbReference>
<proteinExistence type="predicted"/>
<name>A0A1A8BW03_NOTKA</name>
<reference evidence="1" key="2">
    <citation type="submission" date="2016-06" db="EMBL/GenBank/DDBJ databases">
        <title>The genome of a short-lived fish provides insights into sex chromosome evolution and the genetic control of aging.</title>
        <authorList>
            <person name="Reichwald K."/>
            <person name="Felder M."/>
            <person name="Petzold A."/>
            <person name="Koch P."/>
            <person name="Groth M."/>
            <person name="Platzer M."/>
        </authorList>
    </citation>
    <scope>NUCLEOTIDE SEQUENCE</scope>
    <source>
        <tissue evidence="1">Brain</tissue>
    </source>
</reference>
<gene>
    <name evidence="1" type="primary">BTBD3B</name>
</gene>
<dbReference type="AlphaFoldDB" id="A0A1A8BW03"/>
<reference evidence="1" key="1">
    <citation type="submission" date="2016-05" db="EMBL/GenBank/DDBJ databases">
        <authorList>
            <person name="Lavstsen T."/>
            <person name="Jespersen J.S."/>
        </authorList>
    </citation>
    <scope>NUCLEOTIDE SEQUENCE</scope>
    <source>
        <tissue evidence="1">Brain</tissue>
    </source>
</reference>
<feature type="non-terminal residue" evidence="1">
    <location>
        <position position="45"/>
    </location>
</feature>
<protein>
    <submittedName>
        <fullName evidence="1">BTB (POZ) domain containing 3b</fullName>
    </submittedName>
</protein>
<organism evidence="1">
    <name type="scientific">Nothobranchius kadleci</name>
    <name type="common">African annual killifish</name>
    <dbReference type="NCBI Taxonomy" id="1051664"/>
    <lineage>
        <taxon>Eukaryota</taxon>
        <taxon>Metazoa</taxon>
        <taxon>Chordata</taxon>
        <taxon>Craniata</taxon>
        <taxon>Vertebrata</taxon>
        <taxon>Euteleostomi</taxon>
        <taxon>Actinopterygii</taxon>
        <taxon>Neopterygii</taxon>
        <taxon>Teleostei</taxon>
        <taxon>Neoteleostei</taxon>
        <taxon>Acanthomorphata</taxon>
        <taxon>Ovalentaria</taxon>
        <taxon>Atherinomorphae</taxon>
        <taxon>Cyprinodontiformes</taxon>
        <taxon>Nothobranchiidae</taxon>
        <taxon>Nothobranchius</taxon>
    </lineage>
</organism>